<dbReference type="SUPFAM" id="SSF81301">
    <property type="entry name" value="Nucleotidyltransferase"/>
    <property type="match status" value="1"/>
</dbReference>
<dbReference type="GO" id="GO:0008728">
    <property type="term" value="F:GTP diphosphokinase activity"/>
    <property type="evidence" value="ECO:0007669"/>
    <property type="project" value="UniProtKB-EC"/>
</dbReference>
<reference evidence="8" key="1">
    <citation type="submission" date="2020-08" db="EMBL/GenBank/DDBJ databases">
        <title>Genome public.</title>
        <authorList>
            <person name="Liu C."/>
            <person name="Sun Q."/>
        </authorList>
    </citation>
    <scope>NUCLEOTIDE SEQUENCE</scope>
    <source>
        <strain evidence="8">NSJ-63</strain>
    </source>
</reference>
<dbReference type="NCBIfam" id="TIGR00691">
    <property type="entry name" value="spoT_relA"/>
    <property type="match status" value="1"/>
</dbReference>
<dbReference type="SMART" id="SM00471">
    <property type="entry name" value="HDc"/>
    <property type="match status" value="1"/>
</dbReference>
<name>A0A926DI60_9FIRM</name>
<evidence type="ECO:0000259" key="7">
    <source>
        <dbReference type="PROSITE" id="PS51880"/>
    </source>
</evidence>
<dbReference type="GO" id="GO:0015969">
    <property type="term" value="P:guanosine tetraphosphate metabolic process"/>
    <property type="evidence" value="ECO:0007669"/>
    <property type="project" value="InterPro"/>
</dbReference>
<dbReference type="InterPro" id="IPR012676">
    <property type="entry name" value="TGS-like"/>
</dbReference>
<dbReference type="Gene3D" id="3.30.70.260">
    <property type="match status" value="1"/>
</dbReference>
<dbReference type="PROSITE" id="PS51671">
    <property type="entry name" value="ACT"/>
    <property type="match status" value="1"/>
</dbReference>
<evidence type="ECO:0000313" key="9">
    <source>
        <dbReference type="Proteomes" id="UP000617951"/>
    </source>
</evidence>
<evidence type="ECO:0000256" key="4">
    <source>
        <dbReference type="RuleBase" id="RU003847"/>
    </source>
</evidence>
<dbReference type="AlphaFoldDB" id="A0A926DI60"/>
<keyword evidence="9" id="KW-1185">Reference proteome</keyword>
<dbReference type="Proteomes" id="UP000617951">
    <property type="component" value="Unassembled WGS sequence"/>
</dbReference>
<dbReference type="CDD" id="cd05399">
    <property type="entry name" value="NT_Rel-Spo_like"/>
    <property type="match status" value="1"/>
</dbReference>
<protein>
    <recommendedName>
        <fullName evidence="2">GTP diphosphokinase</fullName>
        <ecNumber evidence="2">2.7.6.5</ecNumber>
    </recommendedName>
</protein>
<dbReference type="Gene3D" id="3.30.460.10">
    <property type="entry name" value="Beta Polymerase, domain 2"/>
    <property type="match status" value="1"/>
</dbReference>
<comment type="caution">
    <text evidence="8">The sequence shown here is derived from an EMBL/GenBank/DDBJ whole genome shotgun (WGS) entry which is preliminary data.</text>
</comment>
<evidence type="ECO:0000259" key="5">
    <source>
        <dbReference type="PROSITE" id="PS51671"/>
    </source>
</evidence>
<dbReference type="InterPro" id="IPR004095">
    <property type="entry name" value="TGS"/>
</dbReference>
<dbReference type="CDD" id="cd00077">
    <property type="entry name" value="HDc"/>
    <property type="match status" value="1"/>
</dbReference>
<dbReference type="FunFam" id="1.10.3210.10:FF:000001">
    <property type="entry name" value="GTP pyrophosphokinase RelA"/>
    <property type="match status" value="1"/>
</dbReference>
<dbReference type="InterPro" id="IPR043519">
    <property type="entry name" value="NT_sf"/>
</dbReference>
<dbReference type="EC" id="2.7.6.5" evidence="2"/>
<evidence type="ECO:0000313" key="8">
    <source>
        <dbReference type="EMBL" id="MBC8537704.1"/>
    </source>
</evidence>
<dbReference type="GO" id="GO:0005886">
    <property type="term" value="C:plasma membrane"/>
    <property type="evidence" value="ECO:0007669"/>
    <property type="project" value="TreeGrafter"/>
</dbReference>
<dbReference type="PANTHER" id="PTHR21262:SF31">
    <property type="entry name" value="GTP PYROPHOSPHOKINASE"/>
    <property type="match status" value="1"/>
</dbReference>
<evidence type="ECO:0000256" key="2">
    <source>
        <dbReference type="ARBA" id="ARBA00013251"/>
    </source>
</evidence>
<dbReference type="InterPro" id="IPR006674">
    <property type="entry name" value="HD_domain"/>
</dbReference>
<gene>
    <name evidence="8" type="ORF">H8693_02005</name>
</gene>
<accession>A0A926DI60</accession>
<comment type="catalytic activity">
    <reaction evidence="3">
        <text>GTP + ATP = guanosine 3'-diphosphate 5'-triphosphate + AMP</text>
        <dbReference type="Rhea" id="RHEA:22088"/>
        <dbReference type="ChEBI" id="CHEBI:30616"/>
        <dbReference type="ChEBI" id="CHEBI:37565"/>
        <dbReference type="ChEBI" id="CHEBI:142410"/>
        <dbReference type="ChEBI" id="CHEBI:456215"/>
        <dbReference type="EC" id="2.7.6.5"/>
    </reaction>
</comment>
<comment type="similarity">
    <text evidence="4">Belongs to the relA/spoT family.</text>
</comment>
<dbReference type="FunFam" id="3.10.20.30:FF:000002">
    <property type="entry name" value="GTP pyrophosphokinase (RelA/SpoT)"/>
    <property type="match status" value="1"/>
</dbReference>
<dbReference type="SUPFAM" id="SSF81271">
    <property type="entry name" value="TGS-like"/>
    <property type="match status" value="1"/>
</dbReference>
<organism evidence="8 9">
    <name type="scientific">Guopingia tenuis</name>
    <dbReference type="NCBI Taxonomy" id="2763656"/>
    <lineage>
        <taxon>Bacteria</taxon>
        <taxon>Bacillati</taxon>
        <taxon>Bacillota</taxon>
        <taxon>Clostridia</taxon>
        <taxon>Christensenellales</taxon>
        <taxon>Christensenellaceae</taxon>
        <taxon>Guopingia</taxon>
    </lineage>
</organism>
<dbReference type="InterPro" id="IPR007685">
    <property type="entry name" value="RelA_SpoT"/>
</dbReference>
<dbReference type="FunFam" id="3.30.460.10:FF:000001">
    <property type="entry name" value="GTP pyrophosphokinase RelA"/>
    <property type="match status" value="1"/>
</dbReference>
<comment type="function">
    <text evidence="4">In eubacteria ppGpp (guanosine 3'-diphosphate 5'-diphosphate) is a mediator of the stringent response that coordinates a variety of cellular activities in response to changes in nutritional abundance.</text>
</comment>
<dbReference type="Pfam" id="PF13328">
    <property type="entry name" value="HD_4"/>
    <property type="match status" value="1"/>
</dbReference>
<dbReference type="EMBL" id="JACRSS010000001">
    <property type="protein sequence ID" value="MBC8537704.1"/>
    <property type="molecule type" value="Genomic_DNA"/>
</dbReference>
<dbReference type="InterPro" id="IPR004811">
    <property type="entry name" value="RelA/Spo_fam"/>
</dbReference>
<feature type="domain" description="HD" evidence="6">
    <location>
        <begin position="43"/>
        <end position="142"/>
    </location>
</feature>
<evidence type="ECO:0000256" key="3">
    <source>
        <dbReference type="ARBA" id="ARBA00048244"/>
    </source>
</evidence>
<dbReference type="RefSeq" id="WP_249279578.1">
    <property type="nucleotide sequence ID" value="NZ_JACRSS010000001.1"/>
</dbReference>
<dbReference type="Gene3D" id="3.10.20.30">
    <property type="match status" value="1"/>
</dbReference>
<dbReference type="PROSITE" id="PS51880">
    <property type="entry name" value="TGS"/>
    <property type="match status" value="1"/>
</dbReference>
<dbReference type="InterPro" id="IPR012675">
    <property type="entry name" value="Beta-grasp_dom_sf"/>
</dbReference>
<dbReference type="InterPro" id="IPR003607">
    <property type="entry name" value="HD/PDEase_dom"/>
</dbReference>
<dbReference type="InterPro" id="IPR002912">
    <property type="entry name" value="ACT_dom"/>
</dbReference>
<dbReference type="CDD" id="cd01668">
    <property type="entry name" value="TGS_RSH"/>
    <property type="match status" value="1"/>
</dbReference>
<dbReference type="SUPFAM" id="SSF109604">
    <property type="entry name" value="HD-domain/PDEase-like"/>
    <property type="match status" value="1"/>
</dbReference>
<dbReference type="Pfam" id="PF13291">
    <property type="entry name" value="ACT_4"/>
    <property type="match status" value="1"/>
</dbReference>
<dbReference type="InterPro" id="IPR045600">
    <property type="entry name" value="RelA/SpoT_AH_RIS"/>
</dbReference>
<dbReference type="SMART" id="SM00954">
    <property type="entry name" value="RelA_SpoT"/>
    <property type="match status" value="1"/>
</dbReference>
<dbReference type="Pfam" id="PF19296">
    <property type="entry name" value="RelA_AH_RIS"/>
    <property type="match status" value="1"/>
</dbReference>
<dbReference type="CDD" id="cd04876">
    <property type="entry name" value="ACT_RelA-SpoT"/>
    <property type="match status" value="1"/>
</dbReference>
<proteinExistence type="inferred from homology"/>
<feature type="domain" description="TGS" evidence="7">
    <location>
        <begin position="381"/>
        <end position="444"/>
    </location>
</feature>
<sequence>MTEYYKKFIESYPTYGNDPLIEKAFDVAEKAHAGQLRASGEPYIIHPYEVVRILAELGLDSISICAGMLHDVPEDTEYTLEQIEKEFNPEIARIVDGVTKLTRFGFQSKEEAQAESLRKMFLAMASDIRVIIIKLADRLHNMRTLDYKNEEKRREKSKETLEIYAPLAHRLGINTFKWEFEDLSLKYLEPQAYFDIAAKLNSTRAERENYIAGIIATLKEKLAPLGIKTEIEGRPKHIYSIYKKMKTKAKTFEELYDLVAVRIIVETVKDCYGVLGAVHTIWRPLPMRFKDYIAVPKQNMYQSLHTTLLGTDGKPFEVQIRTFEMHKTAEYGIAAHWKYKDGTTGQTDLDKKLAWLRELMEWQNDMKDSREFMEALKINFFSDNVFVFTPKGDVKDLVKGSTPLDFAYSIHSQIGHKCVGAKVNGRIVPLNYELKTGDIVEVMTNPNSKGPSRDWLSMVKTAAARSKIRAWFKKELKEENIHKGREALEQGAKRLGYELHTLLKPEWLKGIYKKYTLNNIDDMYAAVGYGGLAASQILSRLIELYRKENHISDAVVVKQPPKGNKSIGHDAVIVRGQPDMVVRLAKCCNPLPGDEIIGYVTRGRGVSVHRADCSNINDVDFEPARRIEVAWGSEETAKYMVEIQINGHDTPGLLAEISQLMFSLGYSIAAINARSMKNKDYCINLKFEVAAIRDLQALMEKIRRIPSVTEVFRVNN</sequence>
<comment type="pathway">
    <text evidence="1">Purine metabolism; ppGpp biosynthesis; ppGpp from GTP: step 1/2.</text>
</comment>
<dbReference type="Pfam" id="PF02824">
    <property type="entry name" value="TGS"/>
    <property type="match status" value="1"/>
</dbReference>
<dbReference type="Pfam" id="PF04607">
    <property type="entry name" value="RelA_SpoT"/>
    <property type="match status" value="1"/>
</dbReference>
<dbReference type="InterPro" id="IPR033655">
    <property type="entry name" value="TGS_RelA/SpoT"/>
</dbReference>
<feature type="domain" description="ACT" evidence="5">
    <location>
        <begin position="642"/>
        <end position="716"/>
    </location>
</feature>
<dbReference type="InterPro" id="IPR045865">
    <property type="entry name" value="ACT-like_dom_sf"/>
</dbReference>
<dbReference type="PROSITE" id="PS51831">
    <property type="entry name" value="HD"/>
    <property type="match status" value="1"/>
</dbReference>
<dbReference type="PANTHER" id="PTHR21262">
    <property type="entry name" value="GUANOSINE-3',5'-BIS DIPHOSPHATE 3'-PYROPHOSPHOHYDROLASE"/>
    <property type="match status" value="1"/>
</dbReference>
<evidence type="ECO:0000256" key="1">
    <source>
        <dbReference type="ARBA" id="ARBA00004976"/>
    </source>
</evidence>
<dbReference type="SUPFAM" id="SSF55021">
    <property type="entry name" value="ACT-like"/>
    <property type="match status" value="1"/>
</dbReference>
<evidence type="ECO:0000259" key="6">
    <source>
        <dbReference type="PROSITE" id="PS51831"/>
    </source>
</evidence>
<dbReference type="Gene3D" id="1.10.3210.10">
    <property type="entry name" value="Hypothetical protein af1432"/>
    <property type="match status" value="1"/>
</dbReference>